<keyword evidence="2" id="KW-1185">Reference proteome</keyword>
<dbReference type="Proteomes" id="UP001370348">
    <property type="component" value="Chromosome"/>
</dbReference>
<dbReference type="RefSeq" id="WP_394827960.1">
    <property type="nucleotide sequence ID" value="NZ_CP089984.1"/>
</dbReference>
<protein>
    <submittedName>
        <fullName evidence="1">Uncharacterized protein</fullName>
    </submittedName>
</protein>
<organism evidence="1 2">
    <name type="scientific">Pendulispora albinea</name>
    <dbReference type="NCBI Taxonomy" id="2741071"/>
    <lineage>
        <taxon>Bacteria</taxon>
        <taxon>Pseudomonadati</taxon>
        <taxon>Myxococcota</taxon>
        <taxon>Myxococcia</taxon>
        <taxon>Myxococcales</taxon>
        <taxon>Sorangiineae</taxon>
        <taxon>Pendulisporaceae</taxon>
        <taxon>Pendulispora</taxon>
    </lineage>
</organism>
<evidence type="ECO:0000313" key="2">
    <source>
        <dbReference type="Proteomes" id="UP001370348"/>
    </source>
</evidence>
<evidence type="ECO:0000313" key="1">
    <source>
        <dbReference type="EMBL" id="WXB18324.1"/>
    </source>
</evidence>
<reference evidence="1 2" key="1">
    <citation type="submission" date="2021-12" db="EMBL/GenBank/DDBJ databases">
        <title>Discovery of the Pendulisporaceae a myxobacterial family with distinct sporulation behavior and unique specialized metabolism.</title>
        <authorList>
            <person name="Garcia R."/>
            <person name="Popoff A."/>
            <person name="Bader C.D."/>
            <person name="Loehr J."/>
            <person name="Walesch S."/>
            <person name="Walt C."/>
            <person name="Boldt J."/>
            <person name="Bunk B."/>
            <person name="Haeckl F.J.F.P.J."/>
            <person name="Gunesch A.P."/>
            <person name="Birkelbach J."/>
            <person name="Nuebel U."/>
            <person name="Pietschmann T."/>
            <person name="Bach T."/>
            <person name="Mueller R."/>
        </authorList>
    </citation>
    <scope>NUCLEOTIDE SEQUENCE [LARGE SCALE GENOMIC DNA]</scope>
    <source>
        <strain evidence="1 2">MSr11954</strain>
    </source>
</reference>
<accession>A0ABZ2M744</accession>
<proteinExistence type="predicted"/>
<dbReference type="EMBL" id="CP089984">
    <property type="protein sequence ID" value="WXB18324.1"/>
    <property type="molecule type" value="Genomic_DNA"/>
</dbReference>
<gene>
    <name evidence="1" type="ORF">LZC94_13825</name>
</gene>
<sequence length="46" mass="5065">MKLLFVGWAIARGPIDAHPIKAHNGNIVSMDLMVLSRPLQNAAQRL</sequence>
<name>A0ABZ2M744_9BACT</name>